<dbReference type="InterPro" id="IPR016039">
    <property type="entry name" value="Thiolase-like"/>
</dbReference>
<organism evidence="6 7">
    <name type="scientific">Momordica charantia</name>
    <name type="common">Bitter gourd</name>
    <name type="synonym">Balsam pear</name>
    <dbReference type="NCBI Taxonomy" id="3673"/>
    <lineage>
        <taxon>Eukaryota</taxon>
        <taxon>Viridiplantae</taxon>
        <taxon>Streptophyta</taxon>
        <taxon>Embryophyta</taxon>
        <taxon>Tracheophyta</taxon>
        <taxon>Spermatophyta</taxon>
        <taxon>Magnoliopsida</taxon>
        <taxon>eudicotyledons</taxon>
        <taxon>Gunneridae</taxon>
        <taxon>Pentapetalae</taxon>
        <taxon>rosids</taxon>
        <taxon>fabids</taxon>
        <taxon>Cucurbitales</taxon>
        <taxon>Cucurbitaceae</taxon>
        <taxon>Momordiceae</taxon>
        <taxon>Momordica</taxon>
    </lineage>
</organism>
<dbReference type="GO" id="GO:0030639">
    <property type="term" value="P:polyketide biosynthetic process"/>
    <property type="evidence" value="ECO:0007669"/>
    <property type="project" value="TreeGrafter"/>
</dbReference>
<evidence type="ECO:0000313" key="7">
    <source>
        <dbReference type="RefSeq" id="XP_022138476.1"/>
    </source>
</evidence>
<dbReference type="CDD" id="cd00831">
    <property type="entry name" value="CHS_like"/>
    <property type="match status" value="1"/>
</dbReference>
<dbReference type="GO" id="GO:0016747">
    <property type="term" value="F:acyltransferase activity, transferring groups other than amino-acyl groups"/>
    <property type="evidence" value="ECO:0007669"/>
    <property type="project" value="InterPro"/>
</dbReference>
<accession>A0A6J1C9U2</accession>
<dbReference type="KEGG" id="mcha:111009641"/>
<evidence type="ECO:0000313" key="6">
    <source>
        <dbReference type="Proteomes" id="UP000504603"/>
    </source>
</evidence>
<dbReference type="SUPFAM" id="SSF53901">
    <property type="entry name" value="Thiolase-like"/>
    <property type="match status" value="2"/>
</dbReference>
<feature type="active site" description="Acyl-thioester intermediate" evidence="2">
    <location>
        <position position="176"/>
    </location>
</feature>
<gene>
    <name evidence="7" type="primary">LOC111009641</name>
</gene>
<sequence>MSPPPAIGAAEKMAAVNEILKAQKAKGPTTIMAIGTAVPPNCLQQSMYPDYYFRITNNEHKTELKQKFERMCEKSTIQKRYMHLTEELLKQNPKICAFEAPSLDARQNITVAEVPKLGKQAAVNAVAEWGRPVSDITHLIFCTSSGVDMPGADYRLTKLLGLRPSVKRYMMYQQGCFAGATVLRLLKDLAENNRSARILAVCSEITAVTFRGPSDSHLDSLVGQALFGDGAAAIIAGSDPVPGLERPIFEIISAAQTILPDSDGAIDGHLREVGLTFHLLKDVPGLVSSNIERILVEAFGPLGLSDWNSVFWIAHPGGPAILDQIEAKLGLGPDKLRSSRHVLREYGNMSSACVLFILDEMRKKSNEDGLRTTGEGLEWGVLFGFGPGLTVETVVLRSVAF</sequence>
<dbReference type="InterPro" id="IPR018088">
    <property type="entry name" value="Chalcone/stilbene_synthase_AS"/>
</dbReference>
<evidence type="ECO:0000259" key="5">
    <source>
        <dbReference type="Pfam" id="PF02797"/>
    </source>
</evidence>
<dbReference type="InterPro" id="IPR012328">
    <property type="entry name" value="Chalcone/stilbene_synt_C"/>
</dbReference>
<dbReference type="GeneID" id="111009641"/>
<keyword evidence="3" id="KW-0012">Acyltransferase</keyword>
<dbReference type="Pfam" id="PF00195">
    <property type="entry name" value="Chal_sti_synt_N"/>
    <property type="match status" value="1"/>
</dbReference>
<evidence type="ECO:0000256" key="3">
    <source>
        <dbReference type="RuleBase" id="RU003633"/>
    </source>
</evidence>
<dbReference type="InterPro" id="IPR001099">
    <property type="entry name" value="Chalcone/stilbene_synt_N"/>
</dbReference>
<keyword evidence="3" id="KW-0808">Transferase</keyword>
<dbReference type="PANTHER" id="PTHR11877">
    <property type="entry name" value="HYDROXYMETHYLGLUTARYL-COA SYNTHASE"/>
    <property type="match status" value="1"/>
</dbReference>
<dbReference type="AlphaFoldDB" id="A0A6J1C9U2"/>
<feature type="domain" description="Chalcone/stilbene synthase C-terminal" evidence="5">
    <location>
        <begin position="250"/>
        <end position="399"/>
    </location>
</feature>
<name>A0A6J1C9U2_MOMCH</name>
<dbReference type="Proteomes" id="UP000504603">
    <property type="component" value="Unplaced"/>
</dbReference>
<dbReference type="FunFam" id="3.40.47.10:FF:000025">
    <property type="entry name" value="Chalcone synthase 2"/>
    <property type="match status" value="1"/>
</dbReference>
<evidence type="ECO:0000256" key="2">
    <source>
        <dbReference type="PIRSR" id="PIRSR000451-1"/>
    </source>
</evidence>
<keyword evidence="6" id="KW-1185">Reference proteome</keyword>
<dbReference type="PANTHER" id="PTHR11877:SF80">
    <property type="entry name" value="CHALCONE SYNTHASE 1"/>
    <property type="match status" value="1"/>
</dbReference>
<evidence type="ECO:0000256" key="1">
    <source>
        <dbReference type="ARBA" id="ARBA00005531"/>
    </source>
</evidence>
<dbReference type="OrthoDB" id="1500228at2759"/>
<dbReference type="PROSITE" id="PS00441">
    <property type="entry name" value="CHALCONE_SYNTH"/>
    <property type="match status" value="1"/>
</dbReference>
<dbReference type="Gene3D" id="3.40.47.10">
    <property type="match status" value="2"/>
</dbReference>
<dbReference type="PIRSF" id="PIRSF000451">
    <property type="entry name" value="PKS_III"/>
    <property type="match status" value="1"/>
</dbReference>
<reference evidence="7" key="1">
    <citation type="submission" date="2025-08" db="UniProtKB">
        <authorList>
            <consortium name="RefSeq"/>
        </authorList>
    </citation>
    <scope>IDENTIFICATION</scope>
    <source>
        <strain evidence="7">OHB3-1</strain>
    </source>
</reference>
<evidence type="ECO:0000259" key="4">
    <source>
        <dbReference type="Pfam" id="PF00195"/>
    </source>
</evidence>
<protein>
    <submittedName>
        <fullName evidence="7">Chalcone synthase-like</fullName>
    </submittedName>
</protein>
<proteinExistence type="inferred from homology"/>
<comment type="similarity">
    <text evidence="1 3">Belongs to the thiolase-like superfamily. Chalcone/stilbene synthases family.</text>
</comment>
<dbReference type="FunFam" id="3.40.47.10:FF:000014">
    <property type="entry name" value="Chalcone synthase 1"/>
    <property type="match status" value="1"/>
</dbReference>
<feature type="domain" description="Chalcone/stilbene synthase N-terminal" evidence="4">
    <location>
        <begin position="18"/>
        <end position="240"/>
    </location>
</feature>
<dbReference type="InterPro" id="IPR011141">
    <property type="entry name" value="Polyketide_synthase_type-III"/>
</dbReference>
<dbReference type="Pfam" id="PF02797">
    <property type="entry name" value="Chal_sti_synt_C"/>
    <property type="match status" value="1"/>
</dbReference>
<dbReference type="RefSeq" id="XP_022138476.1">
    <property type="nucleotide sequence ID" value="XM_022282784.1"/>
</dbReference>